<proteinExistence type="inferred from homology"/>
<dbReference type="PANTHER" id="PTHR34135">
    <property type="entry name" value="LYSOZYME"/>
    <property type="match status" value="1"/>
</dbReference>
<keyword evidence="2" id="KW-0378">Hydrolase</keyword>
<feature type="signal peptide" evidence="4">
    <location>
        <begin position="1"/>
        <end position="28"/>
    </location>
</feature>
<dbReference type="SMART" id="SM00641">
    <property type="entry name" value="Glyco_25"/>
    <property type="match status" value="1"/>
</dbReference>
<dbReference type="InterPro" id="IPR017853">
    <property type="entry name" value="GH"/>
</dbReference>
<dbReference type="Gene3D" id="3.20.20.80">
    <property type="entry name" value="Glycosidases"/>
    <property type="match status" value="1"/>
</dbReference>
<dbReference type="InterPro" id="IPR018077">
    <property type="entry name" value="Glyco_hydro_fam25_subgr"/>
</dbReference>
<evidence type="ECO:0008006" key="7">
    <source>
        <dbReference type="Google" id="ProtNLM"/>
    </source>
</evidence>
<evidence type="ECO:0000256" key="4">
    <source>
        <dbReference type="SAM" id="SignalP"/>
    </source>
</evidence>
<comment type="similarity">
    <text evidence="1">Belongs to the glycosyl hydrolase 25 family.</text>
</comment>
<name>A0ABP5E4U3_9ACTN</name>
<protein>
    <recommendedName>
        <fullName evidence="7">Lysozyme</fullName>
    </recommendedName>
</protein>
<dbReference type="EMBL" id="BAAAQM010000046">
    <property type="protein sequence ID" value="GAA1991648.1"/>
    <property type="molecule type" value="Genomic_DNA"/>
</dbReference>
<evidence type="ECO:0000256" key="2">
    <source>
        <dbReference type="ARBA" id="ARBA00022801"/>
    </source>
</evidence>
<evidence type="ECO:0000313" key="5">
    <source>
        <dbReference type="EMBL" id="GAA1991648.1"/>
    </source>
</evidence>
<reference evidence="6" key="1">
    <citation type="journal article" date="2019" name="Int. J. Syst. Evol. Microbiol.">
        <title>The Global Catalogue of Microorganisms (GCM) 10K type strain sequencing project: providing services to taxonomists for standard genome sequencing and annotation.</title>
        <authorList>
            <consortium name="The Broad Institute Genomics Platform"/>
            <consortium name="The Broad Institute Genome Sequencing Center for Infectious Disease"/>
            <person name="Wu L."/>
            <person name="Ma J."/>
        </authorList>
    </citation>
    <scope>NUCLEOTIDE SEQUENCE [LARGE SCALE GENOMIC DNA]</scope>
    <source>
        <strain evidence="6">JCM 16013</strain>
    </source>
</reference>
<dbReference type="SUPFAM" id="SSF51445">
    <property type="entry name" value="(Trans)glycosidases"/>
    <property type="match status" value="1"/>
</dbReference>
<accession>A0ABP5E4U3</accession>
<evidence type="ECO:0000256" key="1">
    <source>
        <dbReference type="ARBA" id="ARBA00010646"/>
    </source>
</evidence>
<dbReference type="PANTHER" id="PTHR34135:SF2">
    <property type="entry name" value="LYSOZYME"/>
    <property type="match status" value="1"/>
</dbReference>
<dbReference type="RefSeq" id="WP_344660882.1">
    <property type="nucleotide sequence ID" value="NZ_BAAAQM010000046.1"/>
</dbReference>
<organism evidence="5 6">
    <name type="scientific">Catenulispora subtropica</name>
    <dbReference type="NCBI Taxonomy" id="450798"/>
    <lineage>
        <taxon>Bacteria</taxon>
        <taxon>Bacillati</taxon>
        <taxon>Actinomycetota</taxon>
        <taxon>Actinomycetes</taxon>
        <taxon>Catenulisporales</taxon>
        <taxon>Catenulisporaceae</taxon>
        <taxon>Catenulispora</taxon>
    </lineage>
</organism>
<dbReference type="Pfam" id="PF01183">
    <property type="entry name" value="Glyco_hydro_25"/>
    <property type="match status" value="1"/>
</dbReference>
<keyword evidence="6" id="KW-1185">Reference proteome</keyword>
<feature type="chain" id="PRO_5045746721" description="Lysozyme" evidence="4">
    <location>
        <begin position="29"/>
        <end position="327"/>
    </location>
</feature>
<keyword evidence="3" id="KW-0326">Glycosidase</keyword>
<dbReference type="InterPro" id="IPR002053">
    <property type="entry name" value="Glyco_hydro_25"/>
</dbReference>
<comment type="caution">
    <text evidence="5">The sequence shown here is derived from an EMBL/GenBank/DDBJ whole genome shotgun (WGS) entry which is preliminary data.</text>
</comment>
<gene>
    <name evidence="5" type="ORF">GCM10009838_63950</name>
</gene>
<sequence>MLLASGSRTAHRSRRAAVLASALTTASAVLLPAAHGSASTVAPTGTAAPAASAAAHGNPHPGWARTVSGQLVRVSPGHDTTPVHPTPATHPESDWMGSTVAAHEPAAADTPALAPASVPQLPGIDVSAYQGNLDWASIAPYIDFSYAKASEGNYYTNPDFYNQYVGPYDQGLIRGAYHFATPNDTGGATQADYFVNHGGGWSSDGLTLPGMLDIEYNPYGSECYGLSRSQMTSWIWSFVNEYAYRTGVYPVIYTTTDWWNTCTSEDPGFANYDPLWIANYVASGGGPLPNGWSFYTFWQYADHGSQPGDQDVFNGPYTQLQVLATRG</sequence>
<evidence type="ECO:0000256" key="3">
    <source>
        <dbReference type="ARBA" id="ARBA00023295"/>
    </source>
</evidence>
<dbReference type="Proteomes" id="UP001499854">
    <property type="component" value="Unassembled WGS sequence"/>
</dbReference>
<dbReference type="PROSITE" id="PS51904">
    <property type="entry name" value="GLYCOSYL_HYDROL_F25_2"/>
    <property type="match status" value="1"/>
</dbReference>
<keyword evidence="4" id="KW-0732">Signal</keyword>
<evidence type="ECO:0000313" key="6">
    <source>
        <dbReference type="Proteomes" id="UP001499854"/>
    </source>
</evidence>